<dbReference type="Proteomes" id="UP001142175">
    <property type="component" value="Unassembled WGS sequence"/>
</dbReference>
<dbReference type="EMBL" id="JANSUY010000002">
    <property type="protein sequence ID" value="MCR9014609.1"/>
    <property type="molecule type" value="Genomic_DNA"/>
</dbReference>
<dbReference type="AlphaFoldDB" id="A0A9X2P7L1"/>
<comment type="caution">
    <text evidence="1">The sequence shown here is derived from an EMBL/GenBank/DDBJ whole genome shotgun (WGS) entry which is preliminary data.</text>
</comment>
<evidence type="ECO:0000313" key="2">
    <source>
        <dbReference type="Proteomes" id="UP001142175"/>
    </source>
</evidence>
<sequence length="118" mass="13383">MKPTILTQKTVCAFLGLMMALTILWAAKAEAKVDRINEVIPMEYNLGLGEVQENVIQEFELDLSDLKELPTITIINKYGEVVAEFYGDKEEIKKKFKGSFEKALFVTASVGQEFYLVR</sequence>
<protein>
    <submittedName>
        <fullName evidence="1">Uncharacterized protein</fullName>
    </submittedName>
</protein>
<proteinExistence type="predicted"/>
<organism evidence="1 2">
    <name type="scientific">Aquiflexum gelatinilyticum</name>
    <dbReference type="NCBI Taxonomy" id="2961943"/>
    <lineage>
        <taxon>Bacteria</taxon>
        <taxon>Pseudomonadati</taxon>
        <taxon>Bacteroidota</taxon>
        <taxon>Cytophagia</taxon>
        <taxon>Cytophagales</taxon>
        <taxon>Cyclobacteriaceae</taxon>
        <taxon>Aquiflexum</taxon>
    </lineage>
</organism>
<evidence type="ECO:0000313" key="1">
    <source>
        <dbReference type="EMBL" id="MCR9014609.1"/>
    </source>
</evidence>
<keyword evidence="2" id="KW-1185">Reference proteome</keyword>
<reference evidence="1" key="1">
    <citation type="submission" date="2022-08" db="EMBL/GenBank/DDBJ databases">
        <authorList>
            <person name="Zhang D."/>
        </authorList>
    </citation>
    <scope>NUCLEOTIDE SEQUENCE</scope>
    <source>
        <strain evidence="1">XJ19-11</strain>
    </source>
</reference>
<gene>
    <name evidence="1" type="ORF">NU887_06140</name>
</gene>
<dbReference type="RefSeq" id="WP_258422484.1">
    <property type="nucleotide sequence ID" value="NZ_JANSUY010000002.1"/>
</dbReference>
<name>A0A9X2P7L1_9BACT</name>
<accession>A0A9X2P7L1</accession>